<dbReference type="AlphaFoldDB" id="A0A9N8VCC4"/>
<evidence type="ECO:0000313" key="3">
    <source>
        <dbReference type="Proteomes" id="UP000789375"/>
    </source>
</evidence>
<comment type="caution">
    <text evidence="2">The sequence shown here is derived from an EMBL/GenBank/DDBJ whole genome shotgun (WGS) entry which is preliminary data.</text>
</comment>
<dbReference type="EMBL" id="CAJVPP010000126">
    <property type="protein sequence ID" value="CAG8445341.1"/>
    <property type="molecule type" value="Genomic_DNA"/>
</dbReference>
<accession>A0A9N8VCC4</accession>
<evidence type="ECO:0000256" key="1">
    <source>
        <dbReference type="SAM" id="MobiDB-lite"/>
    </source>
</evidence>
<keyword evidence="3" id="KW-1185">Reference proteome</keyword>
<feature type="compositionally biased region" description="Basic residues" evidence="1">
    <location>
        <begin position="253"/>
        <end position="264"/>
    </location>
</feature>
<organism evidence="2 3">
    <name type="scientific">Funneliformis mosseae</name>
    <name type="common">Endomycorrhizal fungus</name>
    <name type="synonym">Glomus mosseae</name>
    <dbReference type="NCBI Taxonomy" id="27381"/>
    <lineage>
        <taxon>Eukaryota</taxon>
        <taxon>Fungi</taxon>
        <taxon>Fungi incertae sedis</taxon>
        <taxon>Mucoromycota</taxon>
        <taxon>Glomeromycotina</taxon>
        <taxon>Glomeromycetes</taxon>
        <taxon>Glomerales</taxon>
        <taxon>Glomeraceae</taxon>
        <taxon>Funneliformis</taxon>
    </lineage>
</organism>
<proteinExistence type="predicted"/>
<name>A0A9N8VCC4_FUNMO</name>
<evidence type="ECO:0000313" key="2">
    <source>
        <dbReference type="EMBL" id="CAG8445341.1"/>
    </source>
</evidence>
<feature type="region of interest" description="Disordered" evidence="1">
    <location>
        <begin position="242"/>
        <end position="264"/>
    </location>
</feature>
<dbReference type="Proteomes" id="UP000789375">
    <property type="component" value="Unassembled WGS sequence"/>
</dbReference>
<sequence>MVLIKLYDESILNNTIEGSTQRLAYWIDEAIRIGLKEILCLYHYSFKFKEKVKNIIANGKTKDKTARSMIYKKMLQYLSNITLEDKEKKECSLYDTFLIHIHKRPELNPFLVNNHDTDEEDNEFDADLTIISRKSTDWIISRINIREKLTNYQFEVNSPKTHPKYYDINFFNLNDGDSFLRILDKSIIVQMRKEIKMAKADMANADKAIIGLLKYEVHFLWASSNVIEAIKITIRMIHTSESNKKAENTTSTKKMKKKKTARIN</sequence>
<gene>
    <name evidence="2" type="ORF">FMOSSE_LOCUS1132</name>
</gene>
<reference evidence="2" key="1">
    <citation type="submission" date="2021-06" db="EMBL/GenBank/DDBJ databases">
        <authorList>
            <person name="Kallberg Y."/>
            <person name="Tangrot J."/>
            <person name="Rosling A."/>
        </authorList>
    </citation>
    <scope>NUCLEOTIDE SEQUENCE</scope>
    <source>
        <strain evidence="2">87-6 pot B 2015</strain>
    </source>
</reference>
<protein>
    <submittedName>
        <fullName evidence="2">1117_t:CDS:1</fullName>
    </submittedName>
</protein>